<gene>
    <name evidence="2" type="ORF">HMPREF0724_11777</name>
</gene>
<evidence type="ECO:0000313" key="2">
    <source>
        <dbReference type="EMBL" id="EGD24659.1"/>
    </source>
</evidence>
<organism evidence="2 3">
    <name type="scientific">Prescottella equi ATCC 33707</name>
    <dbReference type="NCBI Taxonomy" id="525370"/>
    <lineage>
        <taxon>Bacteria</taxon>
        <taxon>Bacillati</taxon>
        <taxon>Actinomycetota</taxon>
        <taxon>Actinomycetes</taxon>
        <taxon>Mycobacteriales</taxon>
        <taxon>Nocardiaceae</taxon>
        <taxon>Prescottella</taxon>
    </lineage>
</organism>
<dbReference type="HOGENOM" id="CLU_1729955_0_0_11"/>
<dbReference type="EMBL" id="ADNW02000008">
    <property type="protein sequence ID" value="EGD24659.1"/>
    <property type="molecule type" value="Genomic_DNA"/>
</dbReference>
<proteinExistence type="predicted"/>
<protein>
    <submittedName>
        <fullName evidence="2">Uncharacterized protein</fullName>
    </submittedName>
</protein>
<feature type="region of interest" description="Disordered" evidence="1">
    <location>
        <begin position="132"/>
        <end position="151"/>
    </location>
</feature>
<name>E9T076_RHOHA</name>
<dbReference type="AlphaFoldDB" id="E9T076"/>
<feature type="region of interest" description="Disordered" evidence="1">
    <location>
        <begin position="52"/>
        <end position="117"/>
    </location>
</feature>
<evidence type="ECO:0000256" key="1">
    <source>
        <dbReference type="SAM" id="MobiDB-lite"/>
    </source>
</evidence>
<comment type="caution">
    <text evidence="2">The sequence shown here is derived from an EMBL/GenBank/DDBJ whole genome shotgun (WGS) entry which is preliminary data.</text>
</comment>
<accession>E9T076</accession>
<reference evidence="2" key="1">
    <citation type="submission" date="2011-01" db="EMBL/GenBank/DDBJ databases">
        <authorList>
            <person name="Muzny D."/>
            <person name="Qin X."/>
            <person name="Buhay C."/>
            <person name="Dugan-Rocha S."/>
            <person name="Ding Y."/>
            <person name="Chen G."/>
            <person name="Hawes A."/>
            <person name="Holder M."/>
            <person name="Jhangiani S."/>
            <person name="Johnson A."/>
            <person name="Khan Z."/>
            <person name="Li Z."/>
            <person name="Liu W."/>
            <person name="Liu X."/>
            <person name="Perez L."/>
            <person name="Shen H."/>
            <person name="Wang Q."/>
            <person name="Watt J."/>
            <person name="Xi L."/>
            <person name="Xin Y."/>
            <person name="Zhou J."/>
            <person name="Deng J."/>
            <person name="Jiang H."/>
            <person name="Liu Y."/>
            <person name="Qu J."/>
            <person name="Song X.-Z."/>
            <person name="Zhang L."/>
            <person name="Villasana D."/>
            <person name="Johnson A."/>
            <person name="Liu J."/>
            <person name="Liyanage D."/>
            <person name="Lorensuhewa L."/>
            <person name="Robinson T."/>
            <person name="Song A."/>
            <person name="Song B.-B."/>
            <person name="Dinh H."/>
            <person name="Thornton R."/>
            <person name="Coyle M."/>
            <person name="Francisco L."/>
            <person name="Jackson L."/>
            <person name="Javaid M."/>
            <person name="Korchina V."/>
            <person name="Kovar C."/>
            <person name="Mata R."/>
            <person name="Mathew T."/>
            <person name="Ngo R."/>
            <person name="Nguyen L."/>
            <person name="Nguyen N."/>
            <person name="Okwuonu G."/>
            <person name="Ongeri F."/>
            <person name="Pham C."/>
            <person name="Simmons D."/>
            <person name="Wilczek-Boney K."/>
            <person name="Hale W."/>
            <person name="Jakkamsetti A."/>
            <person name="Pham P."/>
            <person name="Ruth R."/>
            <person name="San Lucas F."/>
            <person name="Warren J."/>
            <person name="Zhang J."/>
            <person name="Zhao Z."/>
            <person name="Zhou C."/>
            <person name="Zhu D."/>
            <person name="Lee S."/>
            <person name="Bess C."/>
            <person name="Blankenburg K."/>
            <person name="Forbes L."/>
            <person name="Fu Q."/>
            <person name="Gubbala S."/>
            <person name="Hirani K."/>
            <person name="Jayaseelan J.C."/>
            <person name="Lara F."/>
            <person name="Munidasa M."/>
            <person name="Palculict T."/>
            <person name="Patil S."/>
            <person name="Pu L.-L."/>
            <person name="Saada N."/>
            <person name="Tang L."/>
            <person name="Weissenberger G."/>
            <person name="Zhu Y."/>
            <person name="Hemphill L."/>
            <person name="Shang Y."/>
            <person name="Youmans B."/>
            <person name="Ayvaz T."/>
            <person name="Ross M."/>
            <person name="Santibanez J."/>
            <person name="Aqrawi P."/>
            <person name="Gross S."/>
            <person name="Joshi V."/>
            <person name="Fowler G."/>
            <person name="Nazareth L."/>
            <person name="Reid J."/>
            <person name="Worley K."/>
            <person name="Petrosino J."/>
            <person name="Highlander S."/>
            <person name="Gibbs R."/>
        </authorList>
    </citation>
    <scope>NUCLEOTIDE SEQUENCE [LARGE SCALE GENOMIC DNA]</scope>
    <source>
        <strain evidence="2">ATCC 33707</strain>
    </source>
</reference>
<dbReference type="Proteomes" id="UP000004245">
    <property type="component" value="Unassembled WGS sequence"/>
</dbReference>
<keyword evidence="3" id="KW-1185">Reference proteome</keyword>
<evidence type="ECO:0000313" key="3">
    <source>
        <dbReference type="Proteomes" id="UP000004245"/>
    </source>
</evidence>
<sequence>MLDHGDRMSDLYRLMSKSWQPPGTRNRITRGTVFTPPENQLERLLRIGAIVPVDDELDSGDSDSQSDPLADDEPGDRQGRDDDPNATDYSDSPDTSPAEAVAGADGQSQDVVERPKQAAAKAVWVEYAVARGMDRDEADGLDKRELIAALP</sequence>